<evidence type="ECO:0000313" key="10">
    <source>
        <dbReference type="WBParaSite" id="NBR_0000325001-mRNA-1"/>
    </source>
</evidence>
<sequence length="327" mass="35066">MAASFRFGGWLVVIGSLTPINVLRVLFACSFAAGGLGYAAAYFPEYVKATFAAGLIFNMLKEEPLIDGVTTNGKKPSITGAVVLKNVHFKYPQRSDVPVLCGLNMEVNPGETLALVGPSGCGKSTVISLLERMYDPMEGVVAVDGNDLREVNPSHLRSHMALVSQEPILFDISIRDNIVYGLPSGSVSDEEIHDAARRANIHKFITELPDGYNTRAGEGGTQLSGGQKQRIAIARALIRNPKILLLDEATSALDTESEKLVQEALDKASEGRTCIIVAHRLSTIVNASCIVVVKDGSIVEKGTHQELMQAKGAYWALTQKQSTAAAN</sequence>
<keyword evidence="3" id="KW-0547">Nucleotide-binding</keyword>
<dbReference type="SMART" id="SM00382">
    <property type="entry name" value="AAA"/>
    <property type="match status" value="1"/>
</dbReference>
<dbReference type="Gene3D" id="1.20.1560.10">
    <property type="entry name" value="ABC transporter type 1, transmembrane domain"/>
    <property type="match status" value="2"/>
</dbReference>
<dbReference type="InterPro" id="IPR036640">
    <property type="entry name" value="ABC1_TM_sf"/>
</dbReference>
<reference evidence="8 9" key="2">
    <citation type="submission" date="2018-11" db="EMBL/GenBank/DDBJ databases">
        <authorList>
            <consortium name="Pathogen Informatics"/>
        </authorList>
    </citation>
    <scope>NUCLEOTIDE SEQUENCE [LARGE SCALE GENOMIC DNA]</scope>
</reference>
<dbReference type="GO" id="GO:0005524">
    <property type="term" value="F:ATP binding"/>
    <property type="evidence" value="ECO:0007669"/>
    <property type="project" value="UniProtKB-KW"/>
</dbReference>
<dbReference type="PROSITE" id="PS50893">
    <property type="entry name" value="ABC_TRANSPORTER_2"/>
    <property type="match status" value="1"/>
</dbReference>
<dbReference type="STRING" id="27835.A0A0N4XL48"/>
<evidence type="ECO:0000256" key="1">
    <source>
        <dbReference type="ARBA" id="ARBA00004141"/>
    </source>
</evidence>
<dbReference type="CDD" id="cd03249">
    <property type="entry name" value="ABC_MTABC3_MDL1_MDL2"/>
    <property type="match status" value="1"/>
</dbReference>
<dbReference type="Pfam" id="PF00005">
    <property type="entry name" value="ABC_tran"/>
    <property type="match status" value="1"/>
</dbReference>
<comment type="subcellular location">
    <subcellularLocation>
        <location evidence="1">Membrane</location>
        <topology evidence="1">Multi-pass membrane protein</topology>
    </subcellularLocation>
</comment>
<organism evidence="10">
    <name type="scientific">Nippostrongylus brasiliensis</name>
    <name type="common">Rat hookworm</name>
    <dbReference type="NCBI Taxonomy" id="27835"/>
    <lineage>
        <taxon>Eukaryota</taxon>
        <taxon>Metazoa</taxon>
        <taxon>Ecdysozoa</taxon>
        <taxon>Nematoda</taxon>
        <taxon>Chromadorea</taxon>
        <taxon>Rhabditida</taxon>
        <taxon>Rhabditina</taxon>
        <taxon>Rhabditomorpha</taxon>
        <taxon>Strongyloidea</taxon>
        <taxon>Heligmosomidae</taxon>
        <taxon>Nippostrongylus</taxon>
    </lineage>
</organism>
<dbReference type="PANTHER" id="PTHR24221">
    <property type="entry name" value="ATP-BINDING CASSETTE SUB-FAMILY B"/>
    <property type="match status" value="1"/>
</dbReference>
<dbReference type="InterPro" id="IPR003439">
    <property type="entry name" value="ABC_transporter-like_ATP-bd"/>
</dbReference>
<dbReference type="SUPFAM" id="SSF90123">
    <property type="entry name" value="ABC transporter transmembrane region"/>
    <property type="match status" value="1"/>
</dbReference>
<evidence type="ECO:0000256" key="5">
    <source>
        <dbReference type="ARBA" id="ARBA00022989"/>
    </source>
</evidence>
<dbReference type="PANTHER" id="PTHR24221:SF612">
    <property type="entry name" value="P-GLYCOPROTEIN RELATED"/>
    <property type="match status" value="1"/>
</dbReference>
<accession>A0A0N4XL48</accession>
<name>A0A0N4XL48_NIPBR</name>
<dbReference type="InterPro" id="IPR003593">
    <property type="entry name" value="AAA+_ATPase"/>
</dbReference>
<dbReference type="Gene3D" id="3.40.50.300">
    <property type="entry name" value="P-loop containing nucleotide triphosphate hydrolases"/>
    <property type="match status" value="1"/>
</dbReference>
<keyword evidence="6" id="KW-0472">Membrane</keyword>
<evidence type="ECO:0000259" key="7">
    <source>
        <dbReference type="PROSITE" id="PS50893"/>
    </source>
</evidence>
<evidence type="ECO:0000256" key="3">
    <source>
        <dbReference type="ARBA" id="ARBA00022741"/>
    </source>
</evidence>
<dbReference type="InterPro" id="IPR027417">
    <property type="entry name" value="P-loop_NTPase"/>
</dbReference>
<evidence type="ECO:0000313" key="9">
    <source>
        <dbReference type="Proteomes" id="UP000271162"/>
    </source>
</evidence>
<protein>
    <submittedName>
        <fullName evidence="10">ABC transporter domain-containing protein</fullName>
    </submittedName>
</protein>
<dbReference type="Proteomes" id="UP000271162">
    <property type="component" value="Unassembled WGS sequence"/>
</dbReference>
<keyword evidence="2" id="KW-0812">Transmembrane</keyword>
<dbReference type="EMBL" id="UYSL01004667">
    <property type="protein sequence ID" value="VDL66840.1"/>
    <property type="molecule type" value="Genomic_DNA"/>
</dbReference>
<evidence type="ECO:0000313" key="8">
    <source>
        <dbReference type="EMBL" id="VDL66840.1"/>
    </source>
</evidence>
<gene>
    <name evidence="8" type="ORF">NBR_LOCUS3251</name>
</gene>
<dbReference type="OMA" id="EDTHENL"/>
<dbReference type="GO" id="GO:0042626">
    <property type="term" value="F:ATPase-coupled transmembrane transporter activity"/>
    <property type="evidence" value="ECO:0007669"/>
    <property type="project" value="TreeGrafter"/>
</dbReference>
<evidence type="ECO:0000256" key="2">
    <source>
        <dbReference type="ARBA" id="ARBA00022692"/>
    </source>
</evidence>
<dbReference type="GO" id="GO:0016020">
    <property type="term" value="C:membrane"/>
    <property type="evidence" value="ECO:0007669"/>
    <property type="project" value="UniProtKB-SubCell"/>
</dbReference>
<dbReference type="InterPro" id="IPR017871">
    <property type="entry name" value="ABC_transporter-like_CS"/>
</dbReference>
<evidence type="ECO:0000256" key="6">
    <source>
        <dbReference type="ARBA" id="ARBA00023136"/>
    </source>
</evidence>
<dbReference type="InterPro" id="IPR039421">
    <property type="entry name" value="Type_1_exporter"/>
</dbReference>
<keyword evidence="9" id="KW-1185">Reference proteome</keyword>
<reference evidence="10" key="1">
    <citation type="submission" date="2017-02" db="UniProtKB">
        <authorList>
            <consortium name="WormBaseParasite"/>
        </authorList>
    </citation>
    <scope>IDENTIFICATION</scope>
</reference>
<feature type="domain" description="ABC transporter" evidence="7">
    <location>
        <begin position="82"/>
        <end position="320"/>
    </location>
</feature>
<proteinExistence type="predicted"/>
<keyword evidence="4" id="KW-0067">ATP-binding</keyword>
<dbReference type="FunFam" id="3.40.50.300:FF:002283">
    <property type="entry name" value="p-GlycoProtein related"/>
    <property type="match status" value="1"/>
</dbReference>
<dbReference type="PROSITE" id="PS00211">
    <property type="entry name" value="ABC_TRANSPORTER_1"/>
    <property type="match status" value="1"/>
</dbReference>
<dbReference type="WBParaSite" id="NBR_0000325001-mRNA-1">
    <property type="protein sequence ID" value="NBR_0000325001-mRNA-1"/>
    <property type="gene ID" value="NBR_0000325001"/>
</dbReference>
<dbReference type="AlphaFoldDB" id="A0A0N4XL48"/>
<evidence type="ECO:0000256" key="4">
    <source>
        <dbReference type="ARBA" id="ARBA00022840"/>
    </source>
</evidence>
<dbReference type="GO" id="GO:0016887">
    <property type="term" value="F:ATP hydrolysis activity"/>
    <property type="evidence" value="ECO:0007669"/>
    <property type="project" value="InterPro"/>
</dbReference>
<keyword evidence="5" id="KW-1133">Transmembrane helix</keyword>
<dbReference type="SUPFAM" id="SSF52540">
    <property type="entry name" value="P-loop containing nucleoside triphosphate hydrolases"/>
    <property type="match status" value="1"/>
</dbReference>